<reference evidence="2" key="1">
    <citation type="journal article" date="2014" name="Science">
        <title>Ancient hybridizations among the ancestral genomes of bread wheat.</title>
        <authorList>
            <consortium name="International Wheat Genome Sequencing Consortium,"/>
            <person name="Marcussen T."/>
            <person name="Sandve S.R."/>
            <person name="Heier L."/>
            <person name="Spannagl M."/>
            <person name="Pfeifer M."/>
            <person name="Jakobsen K.S."/>
            <person name="Wulff B.B."/>
            <person name="Steuernagel B."/>
            <person name="Mayer K.F."/>
            <person name="Olsen O.A."/>
        </authorList>
    </citation>
    <scope>NUCLEOTIDE SEQUENCE [LARGE SCALE GENOMIC DNA]</scope>
    <source>
        <strain evidence="2">cv. AL8/78</strain>
    </source>
</reference>
<proteinExistence type="predicted"/>
<dbReference type="AlphaFoldDB" id="A0A453KH43"/>
<dbReference type="EnsemblPlants" id="AET5Gv20415400.1">
    <property type="protein sequence ID" value="AET5Gv20415400.1"/>
    <property type="gene ID" value="AET5Gv20415400"/>
</dbReference>
<name>A0A453KH43_AEGTS</name>
<evidence type="ECO:0000313" key="1">
    <source>
        <dbReference type="EnsemblPlants" id="AET5Gv20415400.1"/>
    </source>
</evidence>
<evidence type="ECO:0000313" key="2">
    <source>
        <dbReference type="Proteomes" id="UP000015105"/>
    </source>
</evidence>
<reference evidence="2" key="2">
    <citation type="journal article" date="2017" name="Nat. Plants">
        <title>The Aegilops tauschii genome reveals multiple impacts of transposons.</title>
        <authorList>
            <person name="Zhao G."/>
            <person name="Zou C."/>
            <person name="Li K."/>
            <person name="Wang K."/>
            <person name="Li T."/>
            <person name="Gao L."/>
            <person name="Zhang X."/>
            <person name="Wang H."/>
            <person name="Yang Z."/>
            <person name="Liu X."/>
            <person name="Jiang W."/>
            <person name="Mao L."/>
            <person name="Kong X."/>
            <person name="Jiao Y."/>
            <person name="Jia J."/>
        </authorList>
    </citation>
    <scope>NUCLEOTIDE SEQUENCE [LARGE SCALE GENOMIC DNA]</scope>
    <source>
        <strain evidence="2">cv. AL8/78</strain>
    </source>
</reference>
<dbReference type="Proteomes" id="UP000015105">
    <property type="component" value="Chromosome 5D"/>
</dbReference>
<reference evidence="1" key="3">
    <citation type="journal article" date="2017" name="Nature">
        <title>Genome sequence of the progenitor of the wheat D genome Aegilops tauschii.</title>
        <authorList>
            <person name="Luo M.C."/>
            <person name="Gu Y.Q."/>
            <person name="Puiu D."/>
            <person name="Wang H."/>
            <person name="Twardziok S.O."/>
            <person name="Deal K.R."/>
            <person name="Huo N."/>
            <person name="Zhu T."/>
            <person name="Wang L."/>
            <person name="Wang Y."/>
            <person name="McGuire P.E."/>
            <person name="Liu S."/>
            <person name="Long H."/>
            <person name="Ramasamy R.K."/>
            <person name="Rodriguez J.C."/>
            <person name="Van S.L."/>
            <person name="Yuan L."/>
            <person name="Wang Z."/>
            <person name="Xia Z."/>
            <person name="Xiao L."/>
            <person name="Anderson O.D."/>
            <person name="Ouyang S."/>
            <person name="Liang Y."/>
            <person name="Zimin A.V."/>
            <person name="Pertea G."/>
            <person name="Qi P."/>
            <person name="Bennetzen J.L."/>
            <person name="Dai X."/>
            <person name="Dawson M.W."/>
            <person name="Muller H.G."/>
            <person name="Kugler K."/>
            <person name="Rivarola-Duarte L."/>
            <person name="Spannagl M."/>
            <person name="Mayer K.F.X."/>
            <person name="Lu F.H."/>
            <person name="Bevan M.W."/>
            <person name="Leroy P."/>
            <person name="Li P."/>
            <person name="You F.M."/>
            <person name="Sun Q."/>
            <person name="Liu Z."/>
            <person name="Lyons E."/>
            <person name="Wicker T."/>
            <person name="Salzberg S.L."/>
            <person name="Devos K.M."/>
            <person name="Dvorak J."/>
        </authorList>
    </citation>
    <scope>NUCLEOTIDE SEQUENCE [LARGE SCALE GENOMIC DNA]</scope>
    <source>
        <strain evidence="1">cv. AL8/78</strain>
    </source>
</reference>
<accession>A0A453KH43</accession>
<organism evidence="1 2">
    <name type="scientific">Aegilops tauschii subsp. strangulata</name>
    <name type="common">Goatgrass</name>
    <dbReference type="NCBI Taxonomy" id="200361"/>
    <lineage>
        <taxon>Eukaryota</taxon>
        <taxon>Viridiplantae</taxon>
        <taxon>Streptophyta</taxon>
        <taxon>Embryophyta</taxon>
        <taxon>Tracheophyta</taxon>
        <taxon>Spermatophyta</taxon>
        <taxon>Magnoliopsida</taxon>
        <taxon>Liliopsida</taxon>
        <taxon>Poales</taxon>
        <taxon>Poaceae</taxon>
        <taxon>BOP clade</taxon>
        <taxon>Pooideae</taxon>
        <taxon>Triticodae</taxon>
        <taxon>Triticeae</taxon>
        <taxon>Triticinae</taxon>
        <taxon>Aegilops</taxon>
    </lineage>
</organism>
<keyword evidence="2" id="KW-1185">Reference proteome</keyword>
<sequence>GFASNSERRVSADGNKVQGLKTHDCHVLLQRVLPVILRGLGRPDLYRAIAELGQYF</sequence>
<reference evidence="1" key="4">
    <citation type="submission" date="2019-03" db="UniProtKB">
        <authorList>
            <consortium name="EnsemblPlants"/>
        </authorList>
    </citation>
    <scope>IDENTIFICATION</scope>
</reference>
<reference evidence="1" key="5">
    <citation type="journal article" date="2021" name="G3 (Bethesda)">
        <title>Aegilops tauschii genome assembly Aet v5.0 features greater sequence contiguity and improved annotation.</title>
        <authorList>
            <person name="Wang L."/>
            <person name="Zhu T."/>
            <person name="Rodriguez J.C."/>
            <person name="Deal K.R."/>
            <person name="Dubcovsky J."/>
            <person name="McGuire P.E."/>
            <person name="Lux T."/>
            <person name="Spannagl M."/>
            <person name="Mayer K.F.X."/>
            <person name="Baldrich P."/>
            <person name="Meyers B.C."/>
            <person name="Huo N."/>
            <person name="Gu Y.Q."/>
            <person name="Zhou H."/>
            <person name="Devos K.M."/>
            <person name="Bennetzen J.L."/>
            <person name="Unver T."/>
            <person name="Budak H."/>
            <person name="Gulick P.J."/>
            <person name="Galiba G."/>
            <person name="Kalapos B."/>
            <person name="Nelson D.R."/>
            <person name="Li P."/>
            <person name="You F.M."/>
            <person name="Luo M.C."/>
            <person name="Dvorak J."/>
        </authorList>
    </citation>
    <scope>NUCLEOTIDE SEQUENCE [LARGE SCALE GENOMIC DNA]</scope>
    <source>
        <strain evidence="1">cv. AL8/78</strain>
    </source>
</reference>
<protein>
    <submittedName>
        <fullName evidence="1">Uncharacterized protein</fullName>
    </submittedName>
</protein>
<dbReference type="Gramene" id="AET5Gv20415400.1">
    <property type="protein sequence ID" value="AET5Gv20415400.1"/>
    <property type="gene ID" value="AET5Gv20415400"/>
</dbReference>